<dbReference type="AlphaFoldDB" id="A0AAV6J1R1"/>
<gene>
    <name evidence="2" type="ORF">RHGRI_027094</name>
</gene>
<comment type="caution">
    <text evidence="2">The sequence shown here is derived from an EMBL/GenBank/DDBJ whole genome shotgun (WGS) entry which is preliminary data.</text>
</comment>
<feature type="region of interest" description="Disordered" evidence="1">
    <location>
        <begin position="70"/>
        <end position="130"/>
    </location>
</feature>
<organism evidence="2 3">
    <name type="scientific">Rhododendron griersonianum</name>
    <dbReference type="NCBI Taxonomy" id="479676"/>
    <lineage>
        <taxon>Eukaryota</taxon>
        <taxon>Viridiplantae</taxon>
        <taxon>Streptophyta</taxon>
        <taxon>Embryophyta</taxon>
        <taxon>Tracheophyta</taxon>
        <taxon>Spermatophyta</taxon>
        <taxon>Magnoliopsida</taxon>
        <taxon>eudicotyledons</taxon>
        <taxon>Gunneridae</taxon>
        <taxon>Pentapetalae</taxon>
        <taxon>asterids</taxon>
        <taxon>Ericales</taxon>
        <taxon>Ericaceae</taxon>
        <taxon>Ericoideae</taxon>
        <taxon>Rhodoreae</taxon>
        <taxon>Rhododendron</taxon>
    </lineage>
</organism>
<proteinExistence type="predicted"/>
<accession>A0AAV6J1R1</accession>
<reference evidence="2" key="1">
    <citation type="submission" date="2020-08" db="EMBL/GenBank/DDBJ databases">
        <title>Plant Genome Project.</title>
        <authorList>
            <person name="Zhang R.-G."/>
        </authorList>
    </citation>
    <scope>NUCLEOTIDE SEQUENCE</scope>
    <source>
        <strain evidence="2">WSP0</strain>
        <tissue evidence="2">Leaf</tissue>
    </source>
</reference>
<evidence type="ECO:0000256" key="1">
    <source>
        <dbReference type="SAM" id="MobiDB-lite"/>
    </source>
</evidence>
<dbReference type="EMBL" id="JACTNZ010000009">
    <property type="protein sequence ID" value="KAG5532684.1"/>
    <property type="molecule type" value="Genomic_DNA"/>
</dbReference>
<keyword evidence="3" id="KW-1185">Reference proteome</keyword>
<feature type="compositionally biased region" description="Basic and acidic residues" evidence="1">
    <location>
        <begin position="1"/>
        <end position="18"/>
    </location>
</feature>
<evidence type="ECO:0000313" key="2">
    <source>
        <dbReference type="EMBL" id="KAG5532684.1"/>
    </source>
</evidence>
<name>A0AAV6J1R1_9ERIC</name>
<feature type="region of interest" description="Disordered" evidence="1">
    <location>
        <begin position="1"/>
        <end position="36"/>
    </location>
</feature>
<sequence>MLGKRELIERSRGGESNRRGGRSKSTGASSKEEEATMIPIAAKKGGLQFSPESAESGIFWVHHLKRDLSGKGVTRGGAGWVSRDKKGAASQNPMKLDRDKPSGREGINQVGERGGGSSQMLNNGLRPIHL</sequence>
<protein>
    <submittedName>
        <fullName evidence="2">Uncharacterized protein</fullName>
    </submittedName>
</protein>
<dbReference type="Proteomes" id="UP000823749">
    <property type="component" value="Chromosome 9"/>
</dbReference>
<evidence type="ECO:0000313" key="3">
    <source>
        <dbReference type="Proteomes" id="UP000823749"/>
    </source>
</evidence>